<keyword evidence="2" id="KW-0805">Transcription regulation</keyword>
<proteinExistence type="inferred from homology"/>
<dbReference type="GO" id="GO:0006352">
    <property type="term" value="P:DNA-templated transcription initiation"/>
    <property type="evidence" value="ECO:0007669"/>
    <property type="project" value="InterPro"/>
</dbReference>
<keyword evidence="4" id="KW-0238">DNA-binding</keyword>
<sequence length="174" mass="19458">MNQPRRVAPDPGFALLELYDAALPQVYGYLLARCGRRELAEDLTAETFLAAVDATRRVPTPAVSVAWLVGVARHKLVDHWRRQEREQRGLRLASQDCPEHDDPWGAALDALRVEAVLAALGPHHRAALTLRYLDGLPVPQVAKHLRRTVHATEALLTRARAAFRHAYDTEEGPR</sequence>
<dbReference type="InterPro" id="IPR013325">
    <property type="entry name" value="RNA_pol_sigma_r2"/>
</dbReference>
<reference evidence="8 9" key="1">
    <citation type="submission" date="2019-09" db="EMBL/GenBank/DDBJ databases">
        <title>Goodfellowia gen. nov., a new genus of the Pseudonocardineae related to Actinoalloteichus, containing Goodfellowia coeruleoviolacea gen. nov., comb. nov. gen. nov., comb. nov.</title>
        <authorList>
            <person name="Labeda D."/>
        </authorList>
    </citation>
    <scope>NUCLEOTIDE SEQUENCE [LARGE SCALE GENOMIC DNA]</scope>
    <source>
        <strain evidence="8 9">AN110305</strain>
    </source>
</reference>
<reference evidence="8 9" key="2">
    <citation type="submission" date="2019-09" db="EMBL/GenBank/DDBJ databases">
        <authorList>
            <person name="Jin C."/>
        </authorList>
    </citation>
    <scope>NUCLEOTIDE SEQUENCE [LARGE SCALE GENOMIC DNA]</scope>
    <source>
        <strain evidence="8 9">AN110305</strain>
    </source>
</reference>
<dbReference type="NCBIfam" id="TIGR02937">
    <property type="entry name" value="sigma70-ECF"/>
    <property type="match status" value="1"/>
</dbReference>
<dbReference type="AlphaFoldDB" id="A0A5B2XRJ4"/>
<keyword evidence="3" id="KW-0731">Sigma factor</keyword>
<organism evidence="8 9">
    <name type="scientific">Solihabitans fulvus</name>
    <dbReference type="NCBI Taxonomy" id="1892852"/>
    <lineage>
        <taxon>Bacteria</taxon>
        <taxon>Bacillati</taxon>
        <taxon>Actinomycetota</taxon>
        <taxon>Actinomycetes</taxon>
        <taxon>Pseudonocardiales</taxon>
        <taxon>Pseudonocardiaceae</taxon>
        <taxon>Solihabitans</taxon>
    </lineage>
</organism>
<dbReference type="Gene3D" id="1.10.10.10">
    <property type="entry name" value="Winged helix-like DNA-binding domain superfamily/Winged helix DNA-binding domain"/>
    <property type="match status" value="1"/>
</dbReference>
<evidence type="ECO:0000256" key="5">
    <source>
        <dbReference type="ARBA" id="ARBA00023163"/>
    </source>
</evidence>
<dbReference type="Proteomes" id="UP000323454">
    <property type="component" value="Unassembled WGS sequence"/>
</dbReference>
<evidence type="ECO:0000256" key="3">
    <source>
        <dbReference type="ARBA" id="ARBA00023082"/>
    </source>
</evidence>
<dbReference type="Pfam" id="PF08281">
    <property type="entry name" value="Sigma70_r4_2"/>
    <property type="match status" value="1"/>
</dbReference>
<dbReference type="InterPro" id="IPR007627">
    <property type="entry name" value="RNA_pol_sigma70_r2"/>
</dbReference>
<dbReference type="InterPro" id="IPR036388">
    <property type="entry name" value="WH-like_DNA-bd_sf"/>
</dbReference>
<dbReference type="PANTHER" id="PTHR43133">
    <property type="entry name" value="RNA POLYMERASE ECF-TYPE SIGMA FACTO"/>
    <property type="match status" value="1"/>
</dbReference>
<dbReference type="RefSeq" id="WP_149848010.1">
    <property type="nucleotide sequence ID" value="NZ_VUOB01000005.1"/>
</dbReference>
<evidence type="ECO:0000256" key="4">
    <source>
        <dbReference type="ARBA" id="ARBA00023125"/>
    </source>
</evidence>
<comment type="similarity">
    <text evidence="1">Belongs to the sigma-70 factor family. ECF subfamily.</text>
</comment>
<dbReference type="GO" id="GO:0003677">
    <property type="term" value="F:DNA binding"/>
    <property type="evidence" value="ECO:0007669"/>
    <property type="project" value="UniProtKB-KW"/>
</dbReference>
<dbReference type="PANTHER" id="PTHR43133:SF8">
    <property type="entry name" value="RNA POLYMERASE SIGMA FACTOR HI_1459-RELATED"/>
    <property type="match status" value="1"/>
</dbReference>
<feature type="domain" description="RNA polymerase sigma factor 70 region 4 type 2" evidence="7">
    <location>
        <begin position="112"/>
        <end position="162"/>
    </location>
</feature>
<protein>
    <submittedName>
        <fullName evidence="8">Sigma-70 family RNA polymerase sigma factor</fullName>
    </submittedName>
</protein>
<dbReference type="Gene3D" id="1.10.1740.10">
    <property type="match status" value="1"/>
</dbReference>
<evidence type="ECO:0000259" key="7">
    <source>
        <dbReference type="Pfam" id="PF08281"/>
    </source>
</evidence>
<dbReference type="InterPro" id="IPR013324">
    <property type="entry name" value="RNA_pol_sigma_r3/r4-like"/>
</dbReference>
<comment type="caution">
    <text evidence="8">The sequence shown here is derived from an EMBL/GenBank/DDBJ whole genome shotgun (WGS) entry which is preliminary data.</text>
</comment>
<evidence type="ECO:0000259" key="6">
    <source>
        <dbReference type="Pfam" id="PF04542"/>
    </source>
</evidence>
<keyword evidence="9" id="KW-1185">Reference proteome</keyword>
<dbReference type="Pfam" id="PF04542">
    <property type="entry name" value="Sigma70_r2"/>
    <property type="match status" value="1"/>
</dbReference>
<dbReference type="OrthoDB" id="5243336at2"/>
<accession>A0A5B2XRJ4</accession>
<gene>
    <name evidence="8" type="ORF">F0L68_03905</name>
</gene>
<name>A0A5B2XRJ4_9PSEU</name>
<dbReference type="SUPFAM" id="SSF88659">
    <property type="entry name" value="Sigma3 and sigma4 domains of RNA polymerase sigma factors"/>
    <property type="match status" value="1"/>
</dbReference>
<evidence type="ECO:0000313" key="8">
    <source>
        <dbReference type="EMBL" id="KAA2265725.1"/>
    </source>
</evidence>
<evidence type="ECO:0000313" key="9">
    <source>
        <dbReference type="Proteomes" id="UP000323454"/>
    </source>
</evidence>
<evidence type="ECO:0000256" key="1">
    <source>
        <dbReference type="ARBA" id="ARBA00010641"/>
    </source>
</evidence>
<dbReference type="InterPro" id="IPR013249">
    <property type="entry name" value="RNA_pol_sigma70_r4_t2"/>
</dbReference>
<evidence type="ECO:0000256" key="2">
    <source>
        <dbReference type="ARBA" id="ARBA00023015"/>
    </source>
</evidence>
<dbReference type="SUPFAM" id="SSF88946">
    <property type="entry name" value="Sigma2 domain of RNA polymerase sigma factors"/>
    <property type="match status" value="1"/>
</dbReference>
<dbReference type="EMBL" id="VUOB01000005">
    <property type="protein sequence ID" value="KAA2265725.1"/>
    <property type="molecule type" value="Genomic_DNA"/>
</dbReference>
<keyword evidence="5" id="KW-0804">Transcription</keyword>
<feature type="domain" description="RNA polymerase sigma-70 region 2" evidence="6">
    <location>
        <begin position="18"/>
        <end position="85"/>
    </location>
</feature>
<dbReference type="InterPro" id="IPR014284">
    <property type="entry name" value="RNA_pol_sigma-70_dom"/>
</dbReference>
<dbReference type="GO" id="GO:0016987">
    <property type="term" value="F:sigma factor activity"/>
    <property type="evidence" value="ECO:0007669"/>
    <property type="project" value="UniProtKB-KW"/>
</dbReference>
<dbReference type="InterPro" id="IPR039425">
    <property type="entry name" value="RNA_pol_sigma-70-like"/>
</dbReference>